<protein>
    <recommendedName>
        <fullName evidence="3">DUF2971 domain-containing protein</fullName>
    </recommendedName>
</protein>
<proteinExistence type="predicted"/>
<evidence type="ECO:0000313" key="1">
    <source>
        <dbReference type="EMBL" id="GGY83688.1"/>
    </source>
</evidence>
<sequence length="349" mass="40670">MGALPFGYFSLGKQRKVTRQGANSKSILKFQQLLICIKTMLNDKVGWNKAMEVELKNQKPNILYHYCSTPTFRSIIETRSIYLSLLSLSNDDTEGKIITKTIKDFGTEQNISSEKSDFLVKLFEVFEIQFRSLGFCLSGHDDLLSQWREYGNGGKGVAIGFSLDYLQKISTDILNVDPKSLFFTEVFYEDNVQNEIRPLIEKLYRLLTDEIINGFNHSATHDLRDMDNSDLSKLFNSDEQKKFLFLSLYLIQKIHSIKSSCFYQEKEWRLFDYLYLPSINTKIKYKERNDVLTPYRVFNLPYLEAGIFQEIVLGPNHPTPIDIIKDFLRDNGFIDVEVRKSTIPYRNRN</sequence>
<evidence type="ECO:0000313" key="2">
    <source>
        <dbReference type="Proteomes" id="UP000619761"/>
    </source>
</evidence>
<reference evidence="2" key="1">
    <citation type="journal article" date="2019" name="Int. J. Syst. Evol. Microbiol.">
        <title>The Global Catalogue of Microorganisms (GCM) 10K type strain sequencing project: providing services to taxonomists for standard genome sequencing and annotation.</title>
        <authorList>
            <consortium name="The Broad Institute Genomics Platform"/>
            <consortium name="The Broad Institute Genome Sequencing Center for Infectious Disease"/>
            <person name="Wu L."/>
            <person name="Ma J."/>
        </authorList>
    </citation>
    <scope>NUCLEOTIDE SEQUENCE [LARGE SCALE GENOMIC DNA]</scope>
    <source>
        <strain evidence="2">KCTC 32239</strain>
    </source>
</reference>
<organism evidence="1 2">
    <name type="scientific">Cellvibrio zantedeschiae</name>
    <dbReference type="NCBI Taxonomy" id="1237077"/>
    <lineage>
        <taxon>Bacteria</taxon>
        <taxon>Pseudomonadati</taxon>
        <taxon>Pseudomonadota</taxon>
        <taxon>Gammaproteobacteria</taxon>
        <taxon>Cellvibrionales</taxon>
        <taxon>Cellvibrionaceae</taxon>
        <taxon>Cellvibrio</taxon>
    </lineage>
</organism>
<dbReference type="EMBL" id="BMYZ01000003">
    <property type="protein sequence ID" value="GGY83688.1"/>
    <property type="molecule type" value="Genomic_DNA"/>
</dbReference>
<dbReference type="InterPro" id="IPR021352">
    <property type="entry name" value="DUF2971"/>
</dbReference>
<dbReference type="Proteomes" id="UP000619761">
    <property type="component" value="Unassembled WGS sequence"/>
</dbReference>
<gene>
    <name evidence="1" type="ORF">GCM10011613_30740</name>
</gene>
<name>A0ABQ3B882_9GAMM</name>
<keyword evidence="2" id="KW-1185">Reference proteome</keyword>
<dbReference type="Pfam" id="PF11185">
    <property type="entry name" value="DUF2971"/>
    <property type="match status" value="1"/>
</dbReference>
<accession>A0ABQ3B882</accession>
<evidence type="ECO:0008006" key="3">
    <source>
        <dbReference type="Google" id="ProtNLM"/>
    </source>
</evidence>
<comment type="caution">
    <text evidence="1">The sequence shown here is derived from an EMBL/GenBank/DDBJ whole genome shotgun (WGS) entry which is preliminary data.</text>
</comment>